<dbReference type="Gene3D" id="1.10.510.10">
    <property type="entry name" value="Transferase(Phosphotransferase) domain 1"/>
    <property type="match status" value="1"/>
</dbReference>
<feature type="compositionally biased region" description="Low complexity" evidence="10">
    <location>
        <begin position="29"/>
        <end position="39"/>
    </location>
</feature>
<dbReference type="OrthoDB" id="68483at2759"/>
<evidence type="ECO:0000256" key="2">
    <source>
        <dbReference type="ARBA" id="ARBA00022527"/>
    </source>
</evidence>
<dbReference type="InParanoid" id="A0A369J5U3"/>
<keyword evidence="4" id="KW-0808">Transferase</keyword>
<feature type="domain" description="Protein kinase" evidence="11">
    <location>
        <begin position="116"/>
        <end position="392"/>
    </location>
</feature>
<evidence type="ECO:0000313" key="12">
    <source>
        <dbReference type="EMBL" id="RDB17429.1"/>
    </source>
</evidence>
<dbReference type="PROSITE" id="PS50011">
    <property type="entry name" value="PROTEIN_KINASE_DOM"/>
    <property type="match status" value="1"/>
</dbReference>
<dbReference type="PROSITE" id="PS00108">
    <property type="entry name" value="PROTEIN_KINASE_ST"/>
    <property type="match status" value="1"/>
</dbReference>
<organism evidence="12 13">
    <name type="scientific">Hypsizygus marmoreus</name>
    <name type="common">White beech mushroom</name>
    <name type="synonym">Agaricus marmoreus</name>
    <dbReference type="NCBI Taxonomy" id="39966"/>
    <lineage>
        <taxon>Eukaryota</taxon>
        <taxon>Fungi</taxon>
        <taxon>Dikarya</taxon>
        <taxon>Basidiomycota</taxon>
        <taxon>Agaricomycotina</taxon>
        <taxon>Agaricomycetes</taxon>
        <taxon>Agaricomycetidae</taxon>
        <taxon>Agaricales</taxon>
        <taxon>Tricholomatineae</taxon>
        <taxon>Lyophyllaceae</taxon>
        <taxon>Hypsizygus</taxon>
    </lineage>
</organism>
<evidence type="ECO:0000256" key="6">
    <source>
        <dbReference type="ARBA" id="ARBA00022777"/>
    </source>
</evidence>
<accession>A0A369J5U3</accession>
<evidence type="ECO:0000259" key="11">
    <source>
        <dbReference type="PROSITE" id="PS50011"/>
    </source>
</evidence>
<dbReference type="Pfam" id="PF00069">
    <property type="entry name" value="Pkinase"/>
    <property type="match status" value="1"/>
</dbReference>
<keyword evidence="7" id="KW-0067">ATP-binding</keyword>
<dbReference type="InterPro" id="IPR008271">
    <property type="entry name" value="Ser/Thr_kinase_AS"/>
</dbReference>
<evidence type="ECO:0000313" key="13">
    <source>
        <dbReference type="Proteomes" id="UP000076154"/>
    </source>
</evidence>
<dbReference type="GO" id="GO:0004674">
    <property type="term" value="F:protein serine/threonine kinase activity"/>
    <property type="evidence" value="ECO:0007669"/>
    <property type="project" value="UniProtKB-KW"/>
</dbReference>
<dbReference type="SUPFAM" id="SSF56112">
    <property type="entry name" value="Protein kinase-like (PK-like)"/>
    <property type="match status" value="1"/>
</dbReference>
<dbReference type="SMART" id="SM00220">
    <property type="entry name" value="S_TKc"/>
    <property type="match status" value="1"/>
</dbReference>
<keyword evidence="5" id="KW-0547">Nucleotide-binding</keyword>
<evidence type="ECO:0000256" key="9">
    <source>
        <dbReference type="ARBA" id="ARBA00048679"/>
    </source>
</evidence>
<evidence type="ECO:0000256" key="8">
    <source>
        <dbReference type="ARBA" id="ARBA00047899"/>
    </source>
</evidence>
<proteinExistence type="predicted"/>
<dbReference type="EMBL" id="LUEZ02000112">
    <property type="protein sequence ID" value="RDB17429.1"/>
    <property type="molecule type" value="Genomic_DNA"/>
</dbReference>
<comment type="caution">
    <text evidence="12">The sequence shown here is derived from an EMBL/GenBank/DDBJ whole genome shotgun (WGS) entry which is preliminary data.</text>
</comment>
<sequence length="509" mass="56726">MSTFNARFRSSVNTLAGKARSLPQLLKKSSKTLSSTPTLHRPTSLPAPSVRPERIVEGQTSTLDVNTAFIPPSTLPISAPDCCECRTSTVAQPSNIPVSSTLYSIPTSPEIPLDDLNLDHMCGKGTSGTVYAVKNRKSNEQLAIKIIYTTKLTPLALSCLKEELSALRAVAGAPFLLSLKAFWRDPDGSVYFLTNICATDLLTELLRCRIFSKSRARFYFAELYTALKVLHAHGIVHRDIKPENILIDYEGHVVLADFGLAKVFGKTPTKEETYWPVAQMGEALDQDFYFKTQHTCGTIWYMAPEVLRPGYRYSFFSDLYSSAATLHEMLLDRPPIYSSQWSKLVLMKLTTEPVFHYSDCLDADTVDLLTQMLRTDPTKRIAPDDMEKHPFFDGFDWNALKSRTARPPWIPGIVETTDLPAPISTPSSSVSTLSDMLTVHTNSLSECSPSSISSWSFSSFAHISHAHVINIPPMPASEVKVSHVQNRDVLLSRMKTWLWTPRVSRSRSG</sequence>
<name>A0A369J5U3_HYPMA</name>
<protein>
    <recommendedName>
        <fullName evidence="1">non-specific serine/threonine protein kinase</fullName>
        <ecNumber evidence="1">2.7.11.1</ecNumber>
    </recommendedName>
</protein>
<keyword evidence="3" id="KW-0597">Phosphoprotein</keyword>
<evidence type="ECO:0000256" key="5">
    <source>
        <dbReference type="ARBA" id="ARBA00022741"/>
    </source>
</evidence>
<evidence type="ECO:0000256" key="1">
    <source>
        <dbReference type="ARBA" id="ARBA00012513"/>
    </source>
</evidence>
<keyword evidence="2" id="KW-0723">Serine/threonine-protein kinase</keyword>
<evidence type="ECO:0000256" key="3">
    <source>
        <dbReference type="ARBA" id="ARBA00022553"/>
    </source>
</evidence>
<dbReference type="PANTHER" id="PTHR24351">
    <property type="entry name" value="RIBOSOMAL PROTEIN S6 KINASE"/>
    <property type="match status" value="1"/>
</dbReference>
<comment type="catalytic activity">
    <reaction evidence="9">
        <text>L-seryl-[protein] + ATP = O-phospho-L-seryl-[protein] + ADP + H(+)</text>
        <dbReference type="Rhea" id="RHEA:17989"/>
        <dbReference type="Rhea" id="RHEA-COMP:9863"/>
        <dbReference type="Rhea" id="RHEA-COMP:11604"/>
        <dbReference type="ChEBI" id="CHEBI:15378"/>
        <dbReference type="ChEBI" id="CHEBI:29999"/>
        <dbReference type="ChEBI" id="CHEBI:30616"/>
        <dbReference type="ChEBI" id="CHEBI:83421"/>
        <dbReference type="ChEBI" id="CHEBI:456216"/>
        <dbReference type="EC" id="2.7.11.1"/>
    </reaction>
</comment>
<keyword evidence="13" id="KW-1185">Reference proteome</keyword>
<dbReference type="STRING" id="39966.A0A369J5U3"/>
<dbReference type="GO" id="GO:0005524">
    <property type="term" value="F:ATP binding"/>
    <property type="evidence" value="ECO:0007669"/>
    <property type="project" value="UniProtKB-KW"/>
</dbReference>
<reference evidence="12" key="1">
    <citation type="submission" date="2018-04" db="EMBL/GenBank/DDBJ databases">
        <title>Whole genome sequencing of Hypsizygus marmoreus.</title>
        <authorList>
            <person name="Choi I.-G."/>
            <person name="Min B."/>
            <person name="Kim J.-G."/>
            <person name="Kim S."/>
            <person name="Oh Y.-L."/>
            <person name="Kong W.-S."/>
            <person name="Park H."/>
            <person name="Jeong J."/>
            <person name="Song E.-S."/>
        </authorList>
    </citation>
    <scope>NUCLEOTIDE SEQUENCE [LARGE SCALE GENOMIC DNA]</scope>
    <source>
        <strain evidence="12">51987-8</strain>
    </source>
</reference>
<evidence type="ECO:0000256" key="7">
    <source>
        <dbReference type="ARBA" id="ARBA00022840"/>
    </source>
</evidence>
<dbReference type="GO" id="GO:0007010">
    <property type="term" value="P:cytoskeleton organization"/>
    <property type="evidence" value="ECO:0007669"/>
    <property type="project" value="UniProtKB-ARBA"/>
</dbReference>
<comment type="catalytic activity">
    <reaction evidence="8">
        <text>L-threonyl-[protein] + ATP = O-phospho-L-threonyl-[protein] + ADP + H(+)</text>
        <dbReference type="Rhea" id="RHEA:46608"/>
        <dbReference type="Rhea" id="RHEA-COMP:11060"/>
        <dbReference type="Rhea" id="RHEA-COMP:11605"/>
        <dbReference type="ChEBI" id="CHEBI:15378"/>
        <dbReference type="ChEBI" id="CHEBI:30013"/>
        <dbReference type="ChEBI" id="CHEBI:30616"/>
        <dbReference type="ChEBI" id="CHEBI:61977"/>
        <dbReference type="ChEBI" id="CHEBI:456216"/>
        <dbReference type="EC" id="2.7.11.1"/>
    </reaction>
</comment>
<evidence type="ECO:0000256" key="10">
    <source>
        <dbReference type="SAM" id="MobiDB-lite"/>
    </source>
</evidence>
<dbReference type="Proteomes" id="UP000076154">
    <property type="component" value="Unassembled WGS sequence"/>
</dbReference>
<dbReference type="EC" id="2.7.11.1" evidence="1"/>
<feature type="region of interest" description="Disordered" evidence="10">
    <location>
        <begin position="29"/>
        <end position="49"/>
    </location>
</feature>
<dbReference type="Gene3D" id="3.30.200.20">
    <property type="entry name" value="Phosphorylase Kinase, domain 1"/>
    <property type="match status" value="1"/>
</dbReference>
<dbReference type="InterPro" id="IPR011009">
    <property type="entry name" value="Kinase-like_dom_sf"/>
</dbReference>
<dbReference type="AlphaFoldDB" id="A0A369J5U3"/>
<keyword evidence="6 12" id="KW-0418">Kinase</keyword>
<gene>
    <name evidence="12" type="primary">YPK1</name>
    <name evidence="12" type="ORF">Hypma_001632</name>
</gene>
<dbReference type="InterPro" id="IPR000719">
    <property type="entry name" value="Prot_kinase_dom"/>
</dbReference>
<dbReference type="FunFam" id="1.10.510.10:FF:000024">
    <property type="entry name" value="Probable serine/threonine-protein kinase cot-1"/>
    <property type="match status" value="1"/>
</dbReference>
<evidence type="ECO:0000256" key="4">
    <source>
        <dbReference type="ARBA" id="ARBA00022679"/>
    </source>
</evidence>